<reference evidence="1 2" key="1">
    <citation type="submission" date="2020-04" db="EMBL/GenBank/DDBJ databases">
        <authorList>
            <person name="Laetsch R D."/>
            <person name="Stevens L."/>
            <person name="Kumar S."/>
            <person name="Blaxter L. M."/>
        </authorList>
    </citation>
    <scope>NUCLEOTIDE SEQUENCE [LARGE SCALE GENOMIC DNA]</scope>
</reference>
<dbReference type="Proteomes" id="UP000494206">
    <property type="component" value="Unassembled WGS sequence"/>
</dbReference>
<evidence type="ECO:0000313" key="2">
    <source>
        <dbReference type="Proteomes" id="UP000494206"/>
    </source>
</evidence>
<protein>
    <submittedName>
        <fullName evidence="1">Uncharacterized protein</fullName>
    </submittedName>
</protein>
<evidence type="ECO:0000313" key="1">
    <source>
        <dbReference type="EMBL" id="CAB3399557.1"/>
    </source>
</evidence>
<proteinExistence type="predicted"/>
<gene>
    <name evidence="1" type="ORF">CBOVIS_LOCUS2656</name>
</gene>
<keyword evidence="2" id="KW-1185">Reference proteome</keyword>
<dbReference type="EMBL" id="CADEPM010000002">
    <property type="protein sequence ID" value="CAB3399557.1"/>
    <property type="molecule type" value="Genomic_DNA"/>
</dbReference>
<accession>A0A8S1EJ62</accession>
<name>A0A8S1EJ62_9PELO</name>
<dbReference type="AlphaFoldDB" id="A0A8S1EJ62"/>
<organism evidence="1 2">
    <name type="scientific">Caenorhabditis bovis</name>
    <dbReference type="NCBI Taxonomy" id="2654633"/>
    <lineage>
        <taxon>Eukaryota</taxon>
        <taxon>Metazoa</taxon>
        <taxon>Ecdysozoa</taxon>
        <taxon>Nematoda</taxon>
        <taxon>Chromadorea</taxon>
        <taxon>Rhabditida</taxon>
        <taxon>Rhabditina</taxon>
        <taxon>Rhabditomorpha</taxon>
        <taxon>Rhabditoidea</taxon>
        <taxon>Rhabditidae</taxon>
        <taxon>Peloderinae</taxon>
        <taxon>Caenorhabditis</taxon>
    </lineage>
</organism>
<comment type="caution">
    <text evidence="1">The sequence shown here is derived from an EMBL/GenBank/DDBJ whole genome shotgun (WGS) entry which is preliminary data.</text>
</comment>
<sequence length="187" mass="22013">MSKLTENIENDKVKVIRIKENVSIRQRPSVYNHHRGDPEDVSAAHIYDDVPDDYQGLIMWPEVFESKVLALGPKIDLVEHPVVTSADLIAYGYYEGFPYVDQFKKAIAEELFDMKRRNDPYLPLEPIEKKFKWIRAYTSDYVEDEEDDFDEPEPWNEYNWNFNKIADDRRSFEIESAVKDLVALDSD</sequence>